<name>A0A8E1C0M3_9RICK</name>
<sequence>MEDQSDTPKLLLITFTIDKLVISHEGFLLTEATMINLSNSLILETIDPFLLSCNKIFQSLKEHGLHYKIFTENKNNIIEITLRKTIATSKDKTTVINFAKYKQKNDLPKLK</sequence>
<proteinExistence type="predicted"/>
<reference evidence="1 2" key="1">
    <citation type="submission" date="2014-02" db="EMBL/GenBank/DDBJ databases">
        <title>Draft genome sequence of Rickettsia buchneri sp. nov. ISO7T.</title>
        <authorList>
            <person name="Felsheim R.F."/>
            <person name="Kurtti T.J."/>
            <person name="Munderloh U.G."/>
        </authorList>
    </citation>
    <scope>NUCLEOTIDE SEQUENCE [LARGE SCALE GENOMIC DNA]</scope>
    <source>
        <strain evidence="1 2">ISO7</strain>
    </source>
</reference>
<comment type="caution">
    <text evidence="1">The sequence shown here is derived from an EMBL/GenBank/DDBJ whole genome shotgun (WGS) entry which is preliminary data.</text>
</comment>
<evidence type="ECO:0000313" key="1">
    <source>
        <dbReference type="EMBL" id="KDO03563.1"/>
    </source>
</evidence>
<organism evidence="1 2">
    <name type="scientific">Rickettsia tamurae subsp. buchneri</name>
    <dbReference type="NCBI Taxonomy" id="1462938"/>
    <lineage>
        <taxon>Bacteria</taxon>
        <taxon>Pseudomonadati</taxon>
        <taxon>Pseudomonadota</taxon>
        <taxon>Alphaproteobacteria</taxon>
        <taxon>Rickettsiales</taxon>
        <taxon>Rickettsiaceae</taxon>
        <taxon>Rickettsieae</taxon>
        <taxon>Rickettsia</taxon>
        <taxon>spotted fever group</taxon>
    </lineage>
</organism>
<dbReference type="EMBL" id="JFKF01000025">
    <property type="protein sequence ID" value="KDO03563.1"/>
    <property type="molecule type" value="Genomic_DNA"/>
</dbReference>
<accession>A0A8E1C0M3</accession>
<protein>
    <submittedName>
        <fullName evidence="1">Uncharacterized protein</fullName>
    </submittedName>
</protein>
<evidence type="ECO:0000313" key="2">
    <source>
        <dbReference type="Proteomes" id="UP000027161"/>
    </source>
</evidence>
<dbReference type="AlphaFoldDB" id="A0A8E1C0M3"/>
<dbReference type="RefSeq" id="WP_008580897.1">
    <property type="nucleotide sequence ID" value="NZ_JFKF01000025.1"/>
</dbReference>
<keyword evidence="2" id="KW-1185">Reference proteome</keyword>
<gene>
    <name evidence="1" type="ORF">REISMN_01140</name>
</gene>
<dbReference type="Proteomes" id="UP000027161">
    <property type="component" value="Unassembled WGS sequence"/>
</dbReference>